<dbReference type="EMBL" id="MW538937">
    <property type="protein sequence ID" value="UBU98459.1"/>
    <property type="molecule type" value="Genomic_DNA"/>
</dbReference>
<organism evidence="1">
    <name type="scientific">Morchella brunnea</name>
    <dbReference type="NCBI Taxonomy" id="1174671"/>
    <lineage>
        <taxon>Eukaryota</taxon>
        <taxon>Fungi</taxon>
        <taxon>Dikarya</taxon>
        <taxon>Ascomycota</taxon>
        <taxon>Pezizomycotina</taxon>
        <taxon>Pezizomycetes</taxon>
        <taxon>Pezizales</taxon>
        <taxon>Morchellaceae</taxon>
        <taxon>Morchella</taxon>
    </lineage>
</organism>
<keyword evidence="1" id="KW-0496">Mitochondrion</keyword>
<reference evidence="1" key="1">
    <citation type="submission" date="2021-01" db="EMBL/GenBank/DDBJ databases">
        <authorList>
            <person name="Sun H.-H."/>
            <person name="Zhang S."/>
            <person name="Zhang Y.-J."/>
        </authorList>
    </citation>
    <scope>NUCLEOTIDE SEQUENCE</scope>
    <source>
        <strain evidence="1">CMM1</strain>
    </source>
</reference>
<sequence>MREGAAGSPPGSVHLHTLPTLYFLMEIYERGGGLSGWPSPGERGGGAWGGADNDKFNFSFYYTLPALVCMHNFVITSRPGQRLDHYLVYIIYIVNLLRWRWVGSTNLSSRLRLLLICIRIKFYWEIKPFHF</sequence>
<protein>
    <submittedName>
        <fullName evidence="1">Uncharacterized protein</fullName>
    </submittedName>
</protein>
<geneLocation type="mitochondrion" evidence="1"/>
<gene>
    <name evidence="1" type="primary">orf131E</name>
</gene>
<accession>A0A8K1I7V8</accession>
<dbReference type="AlphaFoldDB" id="A0A8K1I7V8"/>
<proteinExistence type="predicted"/>
<dbReference type="GeneID" id="68665121"/>
<dbReference type="RefSeq" id="YP_010218798.1">
    <property type="nucleotide sequence ID" value="NC_058917.1"/>
</dbReference>
<name>A0A8K1I7V8_9PEZI</name>
<evidence type="ECO:0000313" key="1">
    <source>
        <dbReference type="EMBL" id="UBU98459.1"/>
    </source>
</evidence>